<reference evidence="3 4" key="1">
    <citation type="journal article" date="2021" name="ISME Commun">
        <title>Automated analysis of genomic sequences facilitates high-throughput and comprehensive description of bacteria.</title>
        <authorList>
            <person name="Hitch T.C.A."/>
        </authorList>
    </citation>
    <scope>NUCLEOTIDE SEQUENCE [LARGE SCALE GENOMIC DNA]</scope>
    <source>
        <strain evidence="3 4">Sanger_03</strain>
    </source>
</reference>
<comment type="caution">
    <text evidence="3">The sequence shown here is derived from an EMBL/GenBank/DDBJ whole genome shotgun (WGS) entry which is preliminary data.</text>
</comment>
<evidence type="ECO:0000313" key="3">
    <source>
        <dbReference type="EMBL" id="MCU6687234.1"/>
    </source>
</evidence>
<dbReference type="Pfam" id="PF20016">
    <property type="entry name" value="ThsA_Macro"/>
    <property type="match status" value="1"/>
</dbReference>
<keyword evidence="1" id="KW-0812">Transmembrane</keyword>
<gene>
    <name evidence="3" type="ORF">OCV99_11910</name>
</gene>
<name>A0ABT2RP93_9FIRM</name>
<dbReference type="InterPro" id="IPR045535">
    <property type="entry name" value="ThsA_Macro"/>
</dbReference>
<dbReference type="Proteomes" id="UP001652431">
    <property type="component" value="Unassembled WGS sequence"/>
</dbReference>
<keyword evidence="1" id="KW-0472">Membrane</keyword>
<keyword evidence="4" id="KW-1185">Reference proteome</keyword>
<proteinExistence type="predicted"/>
<evidence type="ECO:0000259" key="2">
    <source>
        <dbReference type="Pfam" id="PF20016"/>
    </source>
</evidence>
<organism evidence="3 4">
    <name type="scientific">Dorea acetigenes</name>
    <dbReference type="NCBI Taxonomy" id="2981787"/>
    <lineage>
        <taxon>Bacteria</taxon>
        <taxon>Bacillati</taxon>
        <taxon>Bacillota</taxon>
        <taxon>Clostridia</taxon>
        <taxon>Lachnospirales</taxon>
        <taxon>Lachnospiraceae</taxon>
        <taxon>Dorea</taxon>
    </lineage>
</organism>
<feature type="transmembrane region" description="Helical" evidence="1">
    <location>
        <begin position="42"/>
        <end position="62"/>
    </location>
</feature>
<feature type="transmembrane region" description="Helical" evidence="1">
    <location>
        <begin position="12"/>
        <end position="36"/>
    </location>
</feature>
<keyword evidence="1" id="KW-1133">Transmembrane helix</keyword>
<feature type="domain" description="Thoeris protein ThsA Macro" evidence="2">
    <location>
        <begin position="82"/>
        <end position="257"/>
    </location>
</feature>
<dbReference type="EMBL" id="JAOQJU010000015">
    <property type="protein sequence ID" value="MCU6687234.1"/>
    <property type="molecule type" value="Genomic_DNA"/>
</dbReference>
<evidence type="ECO:0000256" key="1">
    <source>
        <dbReference type="SAM" id="Phobius"/>
    </source>
</evidence>
<dbReference type="RefSeq" id="WP_158370784.1">
    <property type="nucleotide sequence ID" value="NZ_JAOQJU010000015.1"/>
</dbReference>
<accession>A0ABT2RP93</accession>
<protein>
    <submittedName>
        <fullName evidence="3">DUF6430 domain-containing protein</fullName>
    </submittedName>
</protein>
<sequence>MKKQIKPILRFALGEVYTFLGVFSTLLTIICLIDFSELVPDFAGRIVCVVIVFAVSYGMAVIRVASTKRTVVDLENGREAVLEYGDLFTSGDRIVIPVNDSFDTLVDDVLIAKSSIHGQFVLKYFEGREKELDRIIEKGLERVKVAGRYTNKNGKPLYYPPGTVVPVRVGEKTFYLLALTHFRGNTVEPNMKIYYTAVLTLLEYLNKATAGAPVYIPLLGSGLARINREKENELANLLSILRMSRVKIVGGIHIVLHPDMRGKVNILRYRKNKSIL</sequence>
<evidence type="ECO:0000313" key="4">
    <source>
        <dbReference type="Proteomes" id="UP001652431"/>
    </source>
</evidence>